<dbReference type="GO" id="GO:0046422">
    <property type="term" value="F:violaxanthin de-epoxidase activity"/>
    <property type="evidence" value="ECO:0007669"/>
    <property type="project" value="InterPro"/>
</dbReference>
<dbReference type="GO" id="GO:0010028">
    <property type="term" value="P:xanthophyll cycle"/>
    <property type="evidence" value="ECO:0007669"/>
    <property type="project" value="InterPro"/>
</dbReference>
<proteinExistence type="predicted"/>
<dbReference type="AlphaFoldDB" id="A0A0G4HUS0"/>
<feature type="region of interest" description="Disordered" evidence="1">
    <location>
        <begin position="45"/>
        <end position="100"/>
    </location>
</feature>
<dbReference type="PANTHER" id="PTHR33970">
    <property type="entry name" value="VIOLAXANTHIN DE-EPOXIDASE, CHLOROPLASTIC-RELATED"/>
    <property type="match status" value="1"/>
</dbReference>
<dbReference type="Pfam" id="PF07137">
    <property type="entry name" value="VDE"/>
    <property type="match status" value="1"/>
</dbReference>
<sequence length="492" mass="54688">MRKLIGVVALGCLVDEGLGFSFRGPGSHSCIDRSVSVPINRAIESNPRKSKWGDKRDTTGAQTHRRLEQAQGETLPERRSGSAEGRRRTPMPSLPSPLESLSNALGRLGDGVNVRFQDTEWIDPLVGMGAVGLGLGAGVAVVSSQPAPAFATDSAKVGLCLLNKCKLQLAQCIANPKCLANVICINTCSNRPDESECQVSCGNLFENEVVGEFNKCAVSSMKCVTQKPDDGSFPKLRPDQFRHDFDTTKFTGRWYISAGLNPLFDTFDCQTHFFNSPEPGRLFGKLYWRITQPDGEFFTRDTVQKFVQQRDKGLLFNHDNEYLHYKDDWYILDWEPENFVLIYYRGSNDAWDGYGGATVYTRAPSLDPKLVPRIEQACEKAGIKWSDFSLTDNSCGPQQKDASILRAQWAKRQLLTAESDVQEQLTAVRGYALNSVVSSERGAEQILADLENQVVNFERGSELQLEKIQETATNKAFDVGRGLEVYLAPFLE</sequence>
<dbReference type="Gene3D" id="2.40.128.20">
    <property type="match status" value="1"/>
</dbReference>
<evidence type="ECO:0000259" key="3">
    <source>
        <dbReference type="Pfam" id="PF07137"/>
    </source>
</evidence>
<feature type="domain" description="VDE lipocalin" evidence="3">
    <location>
        <begin position="158"/>
        <end position="393"/>
    </location>
</feature>
<gene>
    <name evidence="4" type="ORF">Cvel_8712</name>
</gene>
<keyword evidence="2" id="KW-0732">Signal</keyword>
<dbReference type="InterPro" id="IPR010788">
    <property type="entry name" value="VDE_dom"/>
</dbReference>
<evidence type="ECO:0000313" key="4">
    <source>
        <dbReference type="EMBL" id="CEM48199.1"/>
    </source>
</evidence>
<dbReference type="InterPro" id="IPR012674">
    <property type="entry name" value="Calycin"/>
</dbReference>
<dbReference type="VEuPathDB" id="CryptoDB:Cvel_8712"/>
<dbReference type="InterPro" id="IPR044682">
    <property type="entry name" value="VDE"/>
</dbReference>
<feature type="chain" id="PRO_5005192395" description="VDE lipocalin domain-containing protein" evidence="2">
    <location>
        <begin position="20"/>
        <end position="492"/>
    </location>
</feature>
<dbReference type="SUPFAM" id="SSF50814">
    <property type="entry name" value="Lipocalins"/>
    <property type="match status" value="1"/>
</dbReference>
<dbReference type="PhylomeDB" id="A0A0G4HUS0"/>
<evidence type="ECO:0000256" key="2">
    <source>
        <dbReference type="SAM" id="SignalP"/>
    </source>
</evidence>
<dbReference type="EMBL" id="CDMZ01003959">
    <property type="protein sequence ID" value="CEM48199.1"/>
    <property type="molecule type" value="Genomic_DNA"/>
</dbReference>
<name>A0A0G4HUS0_9ALVE</name>
<reference evidence="4" key="1">
    <citation type="submission" date="2014-11" db="EMBL/GenBank/DDBJ databases">
        <authorList>
            <person name="Otto D Thomas"/>
            <person name="Naeem Raeece"/>
        </authorList>
    </citation>
    <scope>NUCLEOTIDE SEQUENCE</scope>
</reference>
<protein>
    <recommendedName>
        <fullName evidence="3">VDE lipocalin domain-containing protein</fullName>
    </recommendedName>
</protein>
<dbReference type="PANTHER" id="PTHR33970:SF1">
    <property type="entry name" value="VIOLAXANTHIN DE-EPOXIDASE, CHLOROPLASTIC"/>
    <property type="match status" value="1"/>
</dbReference>
<feature type="signal peptide" evidence="2">
    <location>
        <begin position="1"/>
        <end position="19"/>
    </location>
</feature>
<feature type="compositionally biased region" description="Basic and acidic residues" evidence="1">
    <location>
        <begin position="75"/>
        <end position="87"/>
    </location>
</feature>
<organism evidence="4">
    <name type="scientific">Chromera velia CCMP2878</name>
    <dbReference type="NCBI Taxonomy" id="1169474"/>
    <lineage>
        <taxon>Eukaryota</taxon>
        <taxon>Sar</taxon>
        <taxon>Alveolata</taxon>
        <taxon>Colpodellida</taxon>
        <taxon>Chromeraceae</taxon>
        <taxon>Chromera</taxon>
    </lineage>
</organism>
<accession>A0A0G4HUS0</accession>
<evidence type="ECO:0000256" key="1">
    <source>
        <dbReference type="SAM" id="MobiDB-lite"/>
    </source>
</evidence>